<comment type="similarity">
    <text evidence="1 4">Belongs to the D-isomer specific 2-hydroxyacid dehydrogenase family.</text>
</comment>
<dbReference type="InterPro" id="IPR036291">
    <property type="entry name" value="NAD(P)-bd_dom_sf"/>
</dbReference>
<dbReference type="GO" id="GO:0051287">
    <property type="term" value="F:NAD binding"/>
    <property type="evidence" value="ECO:0007669"/>
    <property type="project" value="InterPro"/>
</dbReference>
<feature type="region of interest" description="Disordered" evidence="5">
    <location>
        <begin position="318"/>
        <end position="364"/>
    </location>
</feature>
<dbReference type="AlphaFoldDB" id="A0A3D8VJC1"/>
<proteinExistence type="inferred from homology"/>
<feature type="compositionally biased region" description="Polar residues" evidence="5">
    <location>
        <begin position="325"/>
        <end position="334"/>
    </location>
</feature>
<dbReference type="CDD" id="cd05301">
    <property type="entry name" value="GDH"/>
    <property type="match status" value="1"/>
</dbReference>
<evidence type="ECO:0000259" key="6">
    <source>
        <dbReference type="Pfam" id="PF00389"/>
    </source>
</evidence>
<dbReference type="GO" id="GO:0030267">
    <property type="term" value="F:glyoxylate reductase (NADPH) activity"/>
    <property type="evidence" value="ECO:0007669"/>
    <property type="project" value="TreeGrafter"/>
</dbReference>
<comment type="caution">
    <text evidence="8">The sequence shown here is derived from an EMBL/GenBank/DDBJ whole genome shotgun (WGS) entry which is preliminary data.</text>
</comment>
<dbReference type="InterPro" id="IPR029752">
    <property type="entry name" value="D-isomer_DH_CS1"/>
</dbReference>
<dbReference type="Pfam" id="PF02826">
    <property type="entry name" value="2-Hacid_dh_C"/>
    <property type="match status" value="1"/>
</dbReference>
<evidence type="ECO:0000313" key="9">
    <source>
        <dbReference type="Proteomes" id="UP000256829"/>
    </source>
</evidence>
<dbReference type="RefSeq" id="WP_115840688.1">
    <property type="nucleotide sequence ID" value="NZ_CP183976.1"/>
</dbReference>
<evidence type="ECO:0000256" key="2">
    <source>
        <dbReference type="ARBA" id="ARBA00023002"/>
    </source>
</evidence>
<dbReference type="Proteomes" id="UP000256829">
    <property type="component" value="Unassembled WGS sequence"/>
</dbReference>
<dbReference type="InterPro" id="IPR006139">
    <property type="entry name" value="D-isomer_2_OHA_DH_cat_dom"/>
</dbReference>
<accession>A0A3D8VJC1</accession>
<dbReference type="Gene3D" id="3.40.50.720">
    <property type="entry name" value="NAD(P)-binding Rossmann-like Domain"/>
    <property type="match status" value="2"/>
</dbReference>
<keyword evidence="2 4" id="KW-0560">Oxidoreductase</keyword>
<gene>
    <name evidence="8" type="ORF">DX912_01545</name>
</gene>
<evidence type="ECO:0000256" key="5">
    <source>
        <dbReference type="SAM" id="MobiDB-lite"/>
    </source>
</evidence>
<name>A0A3D8VJC1_9GAMM</name>
<keyword evidence="3" id="KW-0520">NAD</keyword>
<dbReference type="SUPFAM" id="SSF52283">
    <property type="entry name" value="Formate/glycerate dehydrogenase catalytic domain-like"/>
    <property type="match status" value="1"/>
</dbReference>
<feature type="domain" description="D-isomer specific 2-hydroxyacid dehydrogenase catalytic" evidence="6">
    <location>
        <begin position="20"/>
        <end position="313"/>
    </location>
</feature>
<reference evidence="8 9" key="1">
    <citation type="submission" date="2018-08" db="EMBL/GenBank/DDBJ databases">
        <title>Lysobacter soli KCTC 22011, whole genome shotgun sequence.</title>
        <authorList>
            <person name="Zhang X."/>
            <person name="Feng G."/>
            <person name="Zhu H."/>
        </authorList>
    </citation>
    <scope>NUCLEOTIDE SEQUENCE [LARGE SCALE GENOMIC DNA]</scope>
    <source>
        <strain evidence="8 9">KCTC 22011</strain>
    </source>
</reference>
<dbReference type="GO" id="GO:0005829">
    <property type="term" value="C:cytosol"/>
    <property type="evidence" value="ECO:0007669"/>
    <property type="project" value="TreeGrafter"/>
</dbReference>
<dbReference type="PANTHER" id="PTHR10996">
    <property type="entry name" value="2-HYDROXYACID DEHYDROGENASE-RELATED"/>
    <property type="match status" value="1"/>
</dbReference>
<dbReference type="PANTHER" id="PTHR10996:SF283">
    <property type="entry name" value="GLYOXYLATE_HYDROXYPYRUVATE REDUCTASE B"/>
    <property type="match status" value="1"/>
</dbReference>
<organism evidence="8 9">
    <name type="scientific">Lysobacter soli</name>
    <dbReference type="NCBI Taxonomy" id="453783"/>
    <lineage>
        <taxon>Bacteria</taxon>
        <taxon>Pseudomonadati</taxon>
        <taxon>Pseudomonadota</taxon>
        <taxon>Gammaproteobacteria</taxon>
        <taxon>Lysobacterales</taxon>
        <taxon>Lysobacteraceae</taxon>
        <taxon>Lysobacter</taxon>
    </lineage>
</organism>
<evidence type="ECO:0000256" key="3">
    <source>
        <dbReference type="ARBA" id="ARBA00023027"/>
    </source>
</evidence>
<protein>
    <submittedName>
        <fullName evidence="8">D-glycerate dehydrogenase</fullName>
    </submittedName>
</protein>
<sequence length="364" mass="38410">MADTRPRVWVSQPLFGDIVGRLREHFDVIETAAVGKHSQDEIAAVLASCDGALVTLNDRIGAAEVANAPRLRAIANVGVGYNNLDVPALTQAGIVVTNTPDVLTETSADFGFALMMAAARRITEAERWLRDGQWRQWSFETMLGGDVHGTTLGILGMGRIGQGIARRASGFRMRVLYHNRSRLPADIERDCDAAYADFDTLLAQADHLVIVLPYSTAVHHIVDAAAIAKMKPTATLTNIARGGIVDEDALADALESGRLAAAGLDVYEGEPAINPRLLALRNVVLTPHIASGSLATRRAMVSLAVDNLIAALGFGPRAGDPPTPVNATELSPSPNGRGVGVRGNEAGAKPVATSAQGRKPGISK</sequence>
<dbReference type="InterPro" id="IPR006140">
    <property type="entry name" value="D-isomer_DH_NAD-bd"/>
</dbReference>
<keyword evidence="9" id="KW-1185">Reference proteome</keyword>
<feature type="domain" description="D-isomer specific 2-hydroxyacid dehydrogenase NAD-binding" evidence="7">
    <location>
        <begin position="112"/>
        <end position="290"/>
    </location>
</feature>
<dbReference type="GO" id="GO:0016618">
    <property type="term" value="F:hydroxypyruvate reductase [NAD(P)H] activity"/>
    <property type="evidence" value="ECO:0007669"/>
    <property type="project" value="TreeGrafter"/>
</dbReference>
<dbReference type="EMBL" id="QTJR01000001">
    <property type="protein sequence ID" value="RDY69469.1"/>
    <property type="molecule type" value="Genomic_DNA"/>
</dbReference>
<dbReference type="PROSITE" id="PS00065">
    <property type="entry name" value="D_2_HYDROXYACID_DH_1"/>
    <property type="match status" value="1"/>
</dbReference>
<dbReference type="SUPFAM" id="SSF51735">
    <property type="entry name" value="NAD(P)-binding Rossmann-fold domains"/>
    <property type="match status" value="1"/>
</dbReference>
<evidence type="ECO:0000313" key="8">
    <source>
        <dbReference type="EMBL" id="RDY69469.1"/>
    </source>
</evidence>
<dbReference type="FunFam" id="3.40.50.720:FF:000203">
    <property type="entry name" value="D-3-phosphoglycerate dehydrogenase (SerA)"/>
    <property type="match status" value="1"/>
</dbReference>
<evidence type="ECO:0000256" key="1">
    <source>
        <dbReference type="ARBA" id="ARBA00005854"/>
    </source>
</evidence>
<evidence type="ECO:0000256" key="4">
    <source>
        <dbReference type="RuleBase" id="RU003719"/>
    </source>
</evidence>
<dbReference type="InterPro" id="IPR050223">
    <property type="entry name" value="D-isomer_2-hydroxyacid_DH"/>
</dbReference>
<evidence type="ECO:0000259" key="7">
    <source>
        <dbReference type="Pfam" id="PF02826"/>
    </source>
</evidence>
<dbReference type="Pfam" id="PF00389">
    <property type="entry name" value="2-Hacid_dh"/>
    <property type="match status" value="1"/>
</dbReference>